<feature type="region of interest" description="Disordered" evidence="1">
    <location>
        <begin position="208"/>
        <end position="244"/>
    </location>
</feature>
<proteinExistence type="predicted"/>
<comment type="caution">
    <text evidence="2">The sequence shown here is derived from an EMBL/GenBank/DDBJ whole genome shotgun (WGS) entry which is preliminary data.</text>
</comment>
<name>A0A3L6SWP8_PANMI</name>
<sequence>MSANVRYTQFRAEAQQRAVQQAFHAPARTDRGGVLLGEALVVARALLRHPPVRVEPGTPEERWLDELASLVGKACLKPGAQGSRATAGGSSKGGHRRLPRPPAPAGLATNGMHDLHSWLQEIRASEDDRTTLERARECRREAREGHASSGSPVRGTRGQALEGGAPRPGGGFQKPVPAKLGAGKFCEIHRFDRRDLTVCRLVKGLAEDHRKERGDRVPMETMLQRRPVLASKSHGRPLPPSSKE</sequence>
<accession>A0A3L6SWP8</accession>
<feature type="compositionally biased region" description="Basic and acidic residues" evidence="1">
    <location>
        <begin position="126"/>
        <end position="146"/>
    </location>
</feature>
<dbReference type="EMBL" id="PQIB02000003">
    <property type="protein sequence ID" value="RLN28697.1"/>
    <property type="molecule type" value="Genomic_DNA"/>
</dbReference>
<feature type="region of interest" description="Disordered" evidence="1">
    <location>
        <begin position="78"/>
        <end position="108"/>
    </location>
</feature>
<reference evidence="3" key="1">
    <citation type="journal article" date="2019" name="Nat. Commun.">
        <title>The genome of broomcorn millet.</title>
        <authorList>
            <person name="Zou C."/>
            <person name="Miki D."/>
            <person name="Li D."/>
            <person name="Tang Q."/>
            <person name="Xiao L."/>
            <person name="Rajput S."/>
            <person name="Deng P."/>
            <person name="Jia W."/>
            <person name="Huang R."/>
            <person name="Zhang M."/>
            <person name="Sun Y."/>
            <person name="Hu J."/>
            <person name="Fu X."/>
            <person name="Schnable P.S."/>
            <person name="Li F."/>
            <person name="Zhang H."/>
            <person name="Feng B."/>
            <person name="Zhu X."/>
            <person name="Liu R."/>
            <person name="Schnable J.C."/>
            <person name="Zhu J.-K."/>
            <person name="Zhang H."/>
        </authorList>
    </citation>
    <scope>NUCLEOTIDE SEQUENCE [LARGE SCALE GENOMIC DNA]</scope>
</reference>
<evidence type="ECO:0000256" key="1">
    <source>
        <dbReference type="SAM" id="MobiDB-lite"/>
    </source>
</evidence>
<feature type="region of interest" description="Disordered" evidence="1">
    <location>
        <begin position="126"/>
        <end position="174"/>
    </location>
</feature>
<protein>
    <submittedName>
        <fullName evidence="2">Retrotransposon protein, putative, unclassified</fullName>
    </submittedName>
</protein>
<keyword evidence="3" id="KW-1185">Reference proteome</keyword>
<evidence type="ECO:0000313" key="3">
    <source>
        <dbReference type="Proteomes" id="UP000275267"/>
    </source>
</evidence>
<dbReference type="AlphaFoldDB" id="A0A3L6SWP8"/>
<evidence type="ECO:0000313" key="2">
    <source>
        <dbReference type="EMBL" id="RLN28697.1"/>
    </source>
</evidence>
<feature type="compositionally biased region" description="Basic and acidic residues" evidence="1">
    <location>
        <begin position="208"/>
        <end position="218"/>
    </location>
</feature>
<dbReference type="Proteomes" id="UP000275267">
    <property type="component" value="Unassembled WGS sequence"/>
</dbReference>
<organism evidence="2 3">
    <name type="scientific">Panicum miliaceum</name>
    <name type="common">Proso millet</name>
    <name type="synonym">Broomcorn millet</name>
    <dbReference type="NCBI Taxonomy" id="4540"/>
    <lineage>
        <taxon>Eukaryota</taxon>
        <taxon>Viridiplantae</taxon>
        <taxon>Streptophyta</taxon>
        <taxon>Embryophyta</taxon>
        <taxon>Tracheophyta</taxon>
        <taxon>Spermatophyta</taxon>
        <taxon>Magnoliopsida</taxon>
        <taxon>Liliopsida</taxon>
        <taxon>Poales</taxon>
        <taxon>Poaceae</taxon>
        <taxon>PACMAD clade</taxon>
        <taxon>Panicoideae</taxon>
        <taxon>Panicodae</taxon>
        <taxon>Paniceae</taxon>
        <taxon>Panicinae</taxon>
        <taxon>Panicum</taxon>
        <taxon>Panicum sect. Panicum</taxon>
    </lineage>
</organism>
<gene>
    <name evidence="2" type="ORF">C2845_PM05G23420</name>
</gene>